<comment type="caution">
    <text evidence="2">The sequence shown here is derived from an EMBL/GenBank/DDBJ whole genome shotgun (WGS) entry which is preliminary data.</text>
</comment>
<evidence type="ECO:0000259" key="1">
    <source>
        <dbReference type="PROSITE" id="PS51186"/>
    </source>
</evidence>
<dbReference type="CDD" id="cd04301">
    <property type="entry name" value="NAT_SF"/>
    <property type="match status" value="1"/>
</dbReference>
<dbReference type="InterPro" id="IPR016181">
    <property type="entry name" value="Acyl_CoA_acyltransferase"/>
</dbReference>
<dbReference type="SUPFAM" id="SSF55729">
    <property type="entry name" value="Acyl-CoA N-acyltransferases (Nat)"/>
    <property type="match status" value="1"/>
</dbReference>
<dbReference type="Pfam" id="PF00583">
    <property type="entry name" value="Acetyltransf_1"/>
    <property type="match status" value="1"/>
</dbReference>
<sequence>MSRRRKYAVRLDGRILLDNLHVRPERKQSGIGRELLNHAFGWAAERHPGKAVCLEVLRDNSAAAAFYRRLGGQITKEFVERFPAGFDLPVVEYTWDADTVRERRAKMAR</sequence>
<name>A0ABN1R9Q4_9ACTN</name>
<dbReference type="Gene3D" id="3.40.630.30">
    <property type="match status" value="1"/>
</dbReference>
<protein>
    <recommendedName>
        <fullName evidence="1">N-acetyltransferase domain-containing protein</fullName>
    </recommendedName>
</protein>
<accession>A0ABN1R9Q4</accession>
<reference evidence="2 3" key="1">
    <citation type="journal article" date="2019" name="Int. J. Syst. Evol. Microbiol.">
        <title>The Global Catalogue of Microorganisms (GCM) 10K type strain sequencing project: providing services to taxonomists for standard genome sequencing and annotation.</title>
        <authorList>
            <consortium name="The Broad Institute Genomics Platform"/>
            <consortium name="The Broad Institute Genome Sequencing Center for Infectious Disease"/>
            <person name="Wu L."/>
            <person name="Ma J."/>
        </authorList>
    </citation>
    <scope>NUCLEOTIDE SEQUENCE [LARGE SCALE GENOMIC DNA]</scope>
    <source>
        <strain evidence="2 3">JCM 11136</strain>
    </source>
</reference>
<gene>
    <name evidence="2" type="ORF">GCM10009560_75210</name>
</gene>
<proteinExistence type="predicted"/>
<dbReference type="PROSITE" id="PS51186">
    <property type="entry name" value="GNAT"/>
    <property type="match status" value="1"/>
</dbReference>
<dbReference type="RefSeq" id="WP_343955100.1">
    <property type="nucleotide sequence ID" value="NZ_BAAAHQ010000056.1"/>
</dbReference>
<feature type="domain" description="N-acetyltransferase" evidence="1">
    <location>
        <begin position="1"/>
        <end position="107"/>
    </location>
</feature>
<evidence type="ECO:0000313" key="3">
    <source>
        <dbReference type="Proteomes" id="UP001501578"/>
    </source>
</evidence>
<keyword evidence="3" id="KW-1185">Reference proteome</keyword>
<evidence type="ECO:0000313" key="2">
    <source>
        <dbReference type="EMBL" id="GAA0952972.1"/>
    </source>
</evidence>
<organism evidence="2 3">
    <name type="scientific">Nonomuraea longicatena</name>
    <dbReference type="NCBI Taxonomy" id="83682"/>
    <lineage>
        <taxon>Bacteria</taxon>
        <taxon>Bacillati</taxon>
        <taxon>Actinomycetota</taxon>
        <taxon>Actinomycetes</taxon>
        <taxon>Streptosporangiales</taxon>
        <taxon>Streptosporangiaceae</taxon>
        <taxon>Nonomuraea</taxon>
    </lineage>
</organism>
<dbReference type="EMBL" id="BAAAHQ010000056">
    <property type="protein sequence ID" value="GAA0952972.1"/>
    <property type="molecule type" value="Genomic_DNA"/>
</dbReference>
<dbReference type="Proteomes" id="UP001501578">
    <property type="component" value="Unassembled WGS sequence"/>
</dbReference>
<dbReference type="InterPro" id="IPR000182">
    <property type="entry name" value="GNAT_dom"/>
</dbReference>